<dbReference type="AlphaFoldDB" id="A0A3M7GYD8"/>
<dbReference type="PANTHER" id="PTHR36205">
    <property type="entry name" value="CHROMOSOME 19, WHOLE GENOME SHOTGUN SEQUENCE"/>
    <property type="match status" value="1"/>
</dbReference>
<dbReference type="InterPro" id="IPR021822">
    <property type="entry name" value="DUF3405"/>
</dbReference>
<gene>
    <name evidence="2" type="ORF">D0862_04772</name>
</gene>
<reference evidence="2 3" key="1">
    <citation type="journal article" date="2018" name="BMC Genomics">
        <title>Genomic evidence for intraspecific hybridization in a clonal and extremely halotolerant yeast.</title>
        <authorList>
            <person name="Gostincar C."/>
            <person name="Stajich J.E."/>
            <person name="Zupancic J."/>
            <person name="Zalar P."/>
            <person name="Gunde-Cimerman N."/>
        </authorList>
    </citation>
    <scope>NUCLEOTIDE SEQUENCE [LARGE SCALE GENOMIC DNA]</scope>
    <source>
        <strain evidence="2 3">EXF-171</strain>
    </source>
</reference>
<keyword evidence="1" id="KW-0472">Membrane</keyword>
<dbReference type="EMBL" id="QWIQ01000118">
    <property type="protein sequence ID" value="RMZ06023.1"/>
    <property type="molecule type" value="Genomic_DNA"/>
</dbReference>
<proteinExistence type="predicted"/>
<keyword evidence="1" id="KW-0812">Transmembrane</keyword>
<evidence type="ECO:0000313" key="3">
    <source>
        <dbReference type="Proteomes" id="UP000281468"/>
    </source>
</evidence>
<sequence length="715" mass="83292">MGAESAMLPRLSQLNPLRWLHNRGFTYQQLPKDSPFHLQRYRERWSTASDSGSLNKIWSRRTTVLRLVFYFLIGFVVLSLLGGGGYHQVRKHRKPGGKRGGGGGEEVAYSWQHYSRLNGFYNGLRTLVPSSEYTPENRWNHSSPAEQLSAKDIARLPKDPPLDPVQYNPYESLQGDYKQVKKCYLDDAETMAAPDIYAYPGLPQNMTLPFYGSYGELGLEQNMCFERFGRLGPYGYGYDEAYGGLGPGLKSENAGSEKVFKQTGYLNYSKVDWGMAQKRCYEKNKQRFGGKNALPRQAYVLRTWVGFKYTEYQLLTMRAMINELALKSGGEYDVRLLLHVKDNSIPIWASKELYQETLQQNVPREFWNMTTLWSEKQMEMYYPEPFPDNFANMAGSNLHGVYRSAHFPLQWFAQQHPEYEFFWNWEMDLRYSGHYYELNTKAANWARKQPRKGLWERGKRFWIPEYHGDWKNFTAFVEQETIERDISENDVEKSGPIPIWGPVQNFPHTGMLPSPNGTEPPTTWEEDDYQWGVGEDADLIVFNPLFDPSLTNWVFSWDVTGYNRSLPVPPRRAAIITVARLSRRLLQTMHDEVWQKKHTMFPEMWPPSVAFHHGLKAVYVPHPVYFDRDWDVGDMNQRFNYPREIWESPFGWGENNFIGSSFYYNSGFSGALWRRWLGQAENKEGGRREEEEGSGRMCLRGMLHHPIKHEDGPVD</sequence>
<feature type="transmembrane region" description="Helical" evidence="1">
    <location>
        <begin position="64"/>
        <end position="86"/>
    </location>
</feature>
<dbReference type="Pfam" id="PF11885">
    <property type="entry name" value="DUF3405"/>
    <property type="match status" value="1"/>
</dbReference>
<keyword evidence="1" id="KW-1133">Transmembrane helix</keyword>
<dbReference type="PANTHER" id="PTHR36205:SF3">
    <property type="entry name" value="MAJOR FACILITATOR SUPERFAMILY TRANSPORTER"/>
    <property type="match status" value="1"/>
</dbReference>
<organism evidence="2 3">
    <name type="scientific">Hortaea werneckii</name>
    <name type="common">Black yeast</name>
    <name type="synonym">Cladosporium werneckii</name>
    <dbReference type="NCBI Taxonomy" id="91943"/>
    <lineage>
        <taxon>Eukaryota</taxon>
        <taxon>Fungi</taxon>
        <taxon>Dikarya</taxon>
        <taxon>Ascomycota</taxon>
        <taxon>Pezizomycotina</taxon>
        <taxon>Dothideomycetes</taxon>
        <taxon>Dothideomycetidae</taxon>
        <taxon>Mycosphaerellales</taxon>
        <taxon>Teratosphaeriaceae</taxon>
        <taxon>Hortaea</taxon>
    </lineage>
</organism>
<protein>
    <recommendedName>
        <fullName evidence="4">Major facilitator superfamily transporter</fullName>
    </recommendedName>
</protein>
<evidence type="ECO:0008006" key="4">
    <source>
        <dbReference type="Google" id="ProtNLM"/>
    </source>
</evidence>
<evidence type="ECO:0000313" key="2">
    <source>
        <dbReference type="EMBL" id="RMZ06023.1"/>
    </source>
</evidence>
<dbReference type="VEuPathDB" id="FungiDB:BTJ68_06288"/>
<accession>A0A3M7GYD8</accession>
<evidence type="ECO:0000256" key="1">
    <source>
        <dbReference type="SAM" id="Phobius"/>
    </source>
</evidence>
<dbReference type="Proteomes" id="UP000281468">
    <property type="component" value="Unassembled WGS sequence"/>
</dbReference>
<comment type="caution">
    <text evidence="2">The sequence shown here is derived from an EMBL/GenBank/DDBJ whole genome shotgun (WGS) entry which is preliminary data.</text>
</comment>
<name>A0A3M7GYD8_HORWE</name>